<feature type="transmembrane region" description="Helical" evidence="6">
    <location>
        <begin position="12"/>
        <end position="31"/>
    </location>
</feature>
<evidence type="ECO:0000256" key="3">
    <source>
        <dbReference type="ARBA" id="ARBA00022748"/>
    </source>
</evidence>
<keyword evidence="3 6" id="KW-0201">Cytochrome c-type biogenesis</keyword>
<feature type="transmembrane region" description="Helical" evidence="6">
    <location>
        <begin position="139"/>
        <end position="170"/>
    </location>
</feature>
<sequence>MNLIALENFFNTSELVLLLLGTVIYWLQALFGSFRGWALGRPVMIGANLLALSTLLSRWFNGQHVPLSNRNSGKLKSSRGYWFAILILLHVILETQPAHVRFGAITAPTALMVNGFANFCLPDEMQRTGPLVPALQSHWLTMHVTMMLCSYATLLFGCLFSIAFLVVYGLDRRLTTPSNLITASVQTPSNLLEALDSLSYRLIGAGFPLLTLGILSGAVWANQAWGAYWSWDPKETWALVTWLTFAIYLHTRLITGWAGIRPARIASFGFIIVWVCYLGVNILGKGLHAYGWIVSG</sequence>
<feature type="domain" description="Cytochrome c assembly protein" evidence="7">
    <location>
        <begin position="77"/>
        <end position="288"/>
    </location>
</feature>
<keyword evidence="4 6" id="KW-1133">Transmembrane helix</keyword>
<protein>
    <recommendedName>
        <fullName evidence="6">Cytochrome c biogenesis protein CcsA</fullName>
    </recommendedName>
</protein>
<keyword evidence="8" id="KW-0934">Plastid</keyword>
<evidence type="ECO:0000256" key="4">
    <source>
        <dbReference type="ARBA" id="ARBA00022989"/>
    </source>
</evidence>
<feature type="transmembrane region" description="Helical" evidence="6">
    <location>
        <begin position="80"/>
        <end position="95"/>
    </location>
</feature>
<organism evidence="8">
    <name type="scientific">Pseudobryopsis hainanensis</name>
    <dbReference type="NCBI Taxonomy" id="2320808"/>
    <lineage>
        <taxon>Eukaryota</taxon>
        <taxon>Viridiplantae</taxon>
        <taxon>Chlorophyta</taxon>
        <taxon>core chlorophytes</taxon>
        <taxon>Ulvophyceae</taxon>
        <taxon>TCBD clade</taxon>
        <taxon>Bryopsidales</taxon>
        <taxon>Bryopsidineae</taxon>
        <taxon>Pseudobryopsidaceae</taxon>
        <taxon>Pseudobryopsis</taxon>
    </lineage>
</organism>
<dbReference type="PANTHER" id="PTHR30071">
    <property type="entry name" value="HEME EXPORTER PROTEIN C"/>
    <property type="match status" value="1"/>
</dbReference>
<comment type="function">
    <text evidence="6">Required during biogenesis of c-type cytochromes (cytochrome c6 and cytochrome f) at the step of heme attachment.</text>
</comment>
<keyword evidence="6" id="KW-0793">Thylakoid</keyword>
<keyword evidence="8" id="KW-0150">Chloroplast</keyword>
<keyword evidence="2 6" id="KW-0812">Transmembrane</keyword>
<dbReference type="GO" id="GO:0017004">
    <property type="term" value="P:cytochrome complex assembly"/>
    <property type="evidence" value="ECO:0007669"/>
    <property type="project" value="UniProtKB-UniRule"/>
</dbReference>
<proteinExistence type="inferred from homology"/>
<name>A0A3S5WZY2_9CHLO</name>
<dbReference type="InterPro" id="IPR045062">
    <property type="entry name" value="Cyt_c_biogenesis_CcsA/CcmC"/>
</dbReference>
<comment type="subcellular location">
    <subcellularLocation>
        <location evidence="1">Membrane</location>
        <topology evidence="1">Multi-pass membrane protein</topology>
    </subcellularLocation>
    <subcellularLocation>
        <location evidence="6">Plastid</location>
        <location evidence="6">Chloroplast thylakoid membrane</location>
        <topology evidence="6">Multi-pass membrane protein</topology>
    </subcellularLocation>
</comment>
<feature type="transmembrane region" description="Helical" evidence="6">
    <location>
        <begin position="202"/>
        <end position="221"/>
    </location>
</feature>
<accession>A0A3S5WZY2</accession>
<evidence type="ECO:0000256" key="2">
    <source>
        <dbReference type="ARBA" id="ARBA00022692"/>
    </source>
</evidence>
<dbReference type="Pfam" id="PF01578">
    <property type="entry name" value="Cytochrom_C_asm"/>
    <property type="match status" value="1"/>
</dbReference>
<geneLocation type="chloroplast" evidence="8"/>
<dbReference type="InterPro" id="IPR017562">
    <property type="entry name" value="Cyt_c_biogenesis_CcsA"/>
</dbReference>
<evidence type="ECO:0000259" key="7">
    <source>
        <dbReference type="Pfam" id="PF01578"/>
    </source>
</evidence>
<keyword evidence="5 6" id="KW-0472">Membrane</keyword>
<feature type="transmembrane region" description="Helical" evidence="6">
    <location>
        <begin position="265"/>
        <end position="284"/>
    </location>
</feature>
<evidence type="ECO:0000256" key="5">
    <source>
        <dbReference type="ARBA" id="ARBA00023136"/>
    </source>
</evidence>
<reference evidence="8" key="2">
    <citation type="journal article" date="2019" name="Mol. Phylogenet. Evol.">
        <title>Reassessment of the classification of bryopsidales (chlorophyta) based on chloroplast phylogenomic analyses.</title>
        <authorList>
            <person name="Cremen M.C."/>
            <person name="Leliaert F."/>
            <person name="West J."/>
            <person name="Lam D.W."/>
            <person name="Shimada S."/>
            <person name="Lopez-Bautista J.M."/>
            <person name="Verbruggen H."/>
        </authorList>
    </citation>
    <scope>NUCLEOTIDE SEQUENCE</scope>
</reference>
<gene>
    <name evidence="8" type="primary">ccs1</name>
    <name evidence="6" type="synonym">ccsA</name>
</gene>
<dbReference type="GO" id="GO:0020037">
    <property type="term" value="F:heme binding"/>
    <property type="evidence" value="ECO:0007669"/>
    <property type="project" value="InterPro"/>
</dbReference>
<evidence type="ECO:0000256" key="6">
    <source>
        <dbReference type="HAMAP-Rule" id="MF_01391"/>
    </source>
</evidence>
<dbReference type="PANTHER" id="PTHR30071:SF1">
    <property type="entry name" value="CYTOCHROME B_B6 PROTEIN-RELATED"/>
    <property type="match status" value="1"/>
</dbReference>
<dbReference type="NCBIfam" id="TIGR03144">
    <property type="entry name" value="cytochr_II_ccsB"/>
    <property type="match status" value="1"/>
</dbReference>
<dbReference type="GO" id="GO:0005886">
    <property type="term" value="C:plasma membrane"/>
    <property type="evidence" value="ECO:0007669"/>
    <property type="project" value="TreeGrafter"/>
</dbReference>
<evidence type="ECO:0000313" key="8">
    <source>
        <dbReference type="EMBL" id="AYC64197.1"/>
    </source>
</evidence>
<reference evidence="8" key="1">
    <citation type="submission" date="2018-07" db="EMBL/GenBank/DDBJ databases">
        <authorList>
            <person name="Cremen M.C."/>
            <person name="Leliaert F."/>
            <person name="West J."/>
            <person name="Lam D.W."/>
            <person name="Shimada S."/>
            <person name="Lopez-Bautista J.M."/>
            <person name="Verbruggen H."/>
        </authorList>
    </citation>
    <scope>NUCLEOTIDE SEQUENCE</scope>
</reference>
<feature type="transmembrane region" description="Helical" evidence="6">
    <location>
        <begin position="236"/>
        <end position="253"/>
    </location>
</feature>
<dbReference type="InterPro" id="IPR002541">
    <property type="entry name" value="Cyt_c_assembly"/>
</dbReference>
<comment type="subunit">
    <text evidence="6">May interact with Ccs1.</text>
</comment>
<evidence type="ECO:0000256" key="1">
    <source>
        <dbReference type="ARBA" id="ARBA00004141"/>
    </source>
</evidence>
<dbReference type="HAMAP" id="MF_01391">
    <property type="entry name" value="CytC_CcsA"/>
    <property type="match status" value="1"/>
</dbReference>
<dbReference type="AlphaFoldDB" id="A0A3S5WZY2"/>
<dbReference type="GO" id="GO:0009535">
    <property type="term" value="C:chloroplast thylakoid membrane"/>
    <property type="evidence" value="ECO:0007669"/>
    <property type="project" value="UniProtKB-SubCell"/>
</dbReference>
<dbReference type="EMBL" id="MH591091">
    <property type="protein sequence ID" value="AYC64197.1"/>
    <property type="molecule type" value="Genomic_DNA"/>
</dbReference>
<comment type="similarity">
    <text evidence="6">Belongs to the CcmF/CycK/Ccl1/NrfE/CcsA family.</text>
</comment>